<dbReference type="Pfam" id="PF10309">
    <property type="entry name" value="NCBP3"/>
    <property type="match status" value="1"/>
</dbReference>
<feature type="region of interest" description="Disordered" evidence="3">
    <location>
        <begin position="192"/>
        <end position="211"/>
    </location>
</feature>
<dbReference type="EMBL" id="FZQP02000655">
    <property type="protein sequence ID" value="VVC89857.1"/>
    <property type="molecule type" value="Genomic_DNA"/>
</dbReference>
<evidence type="ECO:0000313" key="5">
    <source>
        <dbReference type="EMBL" id="VVC89857.1"/>
    </source>
</evidence>
<feature type="region of interest" description="Disordered" evidence="3">
    <location>
        <begin position="370"/>
        <end position="397"/>
    </location>
</feature>
<evidence type="ECO:0000313" key="4">
    <source>
        <dbReference type="EMBL" id="VVC89292.1"/>
    </source>
</evidence>
<comment type="similarity">
    <text evidence="1">Belongs to the NCBP3 family.</text>
</comment>
<feature type="compositionally biased region" description="Polar residues" evidence="3">
    <location>
        <begin position="385"/>
        <end position="397"/>
    </location>
</feature>
<feature type="region of interest" description="Disordered" evidence="3">
    <location>
        <begin position="271"/>
        <end position="296"/>
    </location>
</feature>
<dbReference type="AlphaFoldDB" id="A0A5E4PUX4"/>
<proteinExistence type="inferred from homology"/>
<dbReference type="GO" id="GO:0005634">
    <property type="term" value="C:nucleus"/>
    <property type="evidence" value="ECO:0007669"/>
    <property type="project" value="TreeGrafter"/>
</dbReference>
<evidence type="ECO:0000256" key="1">
    <source>
        <dbReference type="ARBA" id="ARBA00006069"/>
    </source>
</evidence>
<dbReference type="PANTHER" id="PTHR16291:SF0">
    <property type="entry name" value="NUCLEAR CAP-BINDING PROTEIN SUBUNIT 3"/>
    <property type="match status" value="1"/>
</dbReference>
<dbReference type="EMBL" id="FZQP02000505">
    <property type="protein sequence ID" value="VVC89292.1"/>
    <property type="molecule type" value="Genomic_DNA"/>
</dbReference>
<dbReference type="Proteomes" id="UP000324832">
    <property type="component" value="Unassembled WGS sequence"/>
</dbReference>
<organism evidence="5 6">
    <name type="scientific">Leptidea sinapis</name>
    <dbReference type="NCBI Taxonomy" id="189913"/>
    <lineage>
        <taxon>Eukaryota</taxon>
        <taxon>Metazoa</taxon>
        <taxon>Ecdysozoa</taxon>
        <taxon>Arthropoda</taxon>
        <taxon>Hexapoda</taxon>
        <taxon>Insecta</taxon>
        <taxon>Pterygota</taxon>
        <taxon>Neoptera</taxon>
        <taxon>Endopterygota</taxon>
        <taxon>Lepidoptera</taxon>
        <taxon>Glossata</taxon>
        <taxon>Ditrysia</taxon>
        <taxon>Papilionoidea</taxon>
        <taxon>Pieridae</taxon>
        <taxon>Dismorphiinae</taxon>
        <taxon>Leptidea</taxon>
    </lineage>
</organism>
<dbReference type="PANTHER" id="PTHR16291">
    <property type="entry name" value="NUCLEAR CAP-BINDING PROTEIN SUBUNIT 3"/>
    <property type="match status" value="1"/>
</dbReference>
<evidence type="ECO:0000256" key="2">
    <source>
        <dbReference type="ARBA" id="ARBA00019876"/>
    </source>
</evidence>
<dbReference type="GO" id="GO:0000340">
    <property type="term" value="F:RNA 7-methylguanosine cap binding"/>
    <property type="evidence" value="ECO:0007669"/>
    <property type="project" value="InterPro"/>
</dbReference>
<dbReference type="GO" id="GO:0003729">
    <property type="term" value="F:mRNA binding"/>
    <property type="evidence" value="ECO:0007669"/>
    <property type="project" value="InterPro"/>
</dbReference>
<protein>
    <recommendedName>
        <fullName evidence="2">Nuclear cap-binding protein subunit 3</fullName>
    </recommendedName>
</protein>
<evidence type="ECO:0000256" key="3">
    <source>
        <dbReference type="SAM" id="MobiDB-lite"/>
    </source>
</evidence>
<gene>
    <name evidence="4" type="ORF">LSINAPIS_LOCUS2452</name>
    <name evidence="5" type="ORF">LSINAPIS_LOCUS2896</name>
</gene>
<name>A0A5E4PUX4_9NEOP</name>
<keyword evidence="6" id="KW-1185">Reference proteome</keyword>
<evidence type="ECO:0000313" key="6">
    <source>
        <dbReference type="Proteomes" id="UP000324832"/>
    </source>
</evidence>
<dbReference type="InterPro" id="IPR019416">
    <property type="entry name" value="NCBP3"/>
</dbReference>
<accession>A0A5E4PUX4</accession>
<sequence length="458" mass="52537">MDYEREDGEMSDGSDIVMDEEEKKIVSVSPKDTLLFKVDKIGPTVKHLSGIDATKLEERAKRFGLNLSGNRNVTQKQIDELYTNFEIEGNERHFRLDALHLTGVDGLNTKDIFEYLEDFKPVSLEWVNDTSCNIVCQDNIAAALAMLLHTREIKDEDLIEMLQDRSKYHWREGMPHPKKDVILIRFATNADKQMSRKRSEPKNAQTDIDDSIGKNPWGDLCKSWGVYDHQEIFHRRLAEDDDDNNIKSRIILKPRNKKLAMRLGKRTLKADVSDDSDSNSDIEWNKKSKAPRMRMRADDEEIKLNKKPNTNINYSSSDEGQLAPLSVEVINSKSSFTPREHRVLSEKFKYSGNSGHSRMQSRLGAKIIADEDLESRDSSSDGSGKNTMSRVHKITSSCNKSTANVWSRLASKTGESSNHNDLRQILKTRKHMSEDLRRRLSKIRPNIHIELDNKYTSD</sequence>
<reference evidence="5 6" key="1">
    <citation type="submission" date="2017-07" db="EMBL/GenBank/DDBJ databases">
        <authorList>
            <person name="Talla V."/>
            <person name="Backstrom N."/>
        </authorList>
    </citation>
    <scope>NUCLEOTIDE SEQUENCE [LARGE SCALE GENOMIC DNA]</scope>
</reference>